<gene>
    <name evidence="3" type="ORF">ECRASSUSDP1_LOCUS15803</name>
</gene>
<evidence type="ECO:0000256" key="1">
    <source>
        <dbReference type="SAM" id="Phobius"/>
    </source>
</evidence>
<protein>
    <submittedName>
        <fullName evidence="3">Uncharacterized protein</fullName>
    </submittedName>
</protein>
<evidence type="ECO:0000313" key="3">
    <source>
        <dbReference type="EMBL" id="CAI2374450.1"/>
    </source>
</evidence>
<keyword evidence="1" id="KW-0472">Membrane</keyword>
<keyword evidence="1" id="KW-1133">Transmembrane helix</keyword>
<feature type="chain" id="PRO_5042190105" evidence="2">
    <location>
        <begin position="19"/>
        <end position="855"/>
    </location>
</feature>
<feature type="signal peptide" evidence="2">
    <location>
        <begin position="1"/>
        <end position="18"/>
    </location>
</feature>
<keyword evidence="2" id="KW-0732">Signal</keyword>
<dbReference type="InterPro" id="IPR011044">
    <property type="entry name" value="Quino_amine_DH_bsu"/>
</dbReference>
<dbReference type="SUPFAM" id="SSF50969">
    <property type="entry name" value="YVTN repeat-like/Quinoprotein amine dehydrogenase"/>
    <property type="match status" value="1"/>
</dbReference>
<name>A0AAD2CYI4_EUPCR</name>
<accession>A0AAD2CYI4</accession>
<proteinExistence type="predicted"/>
<feature type="transmembrane region" description="Helical" evidence="1">
    <location>
        <begin position="798"/>
        <end position="816"/>
    </location>
</feature>
<evidence type="ECO:0000313" key="4">
    <source>
        <dbReference type="Proteomes" id="UP001295684"/>
    </source>
</evidence>
<dbReference type="EMBL" id="CAMPGE010015851">
    <property type="protein sequence ID" value="CAI2374450.1"/>
    <property type="molecule type" value="Genomic_DNA"/>
</dbReference>
<dbReference type="AlphaFoldDB" id="A0AAD2CYI4"/>
<feature type="transmembrane region" description="Helical" evidence="1">
    <location>
        <begin position="822"/>
        <end position="840"/>
    </location>
</feature>
<keyword evidence="1" id="KW-0812">Transmembrane</keyword>
<evidence type="ECO:0000256" key="2">
    <source>
        <dbReference type="SAM" id="SignalP"/>
    </source>
</evidence>
<feature type="transmembrane region" description="Helical" evidence="1">
    <location>
        <begin position="729"/>
        <end position="750"/>
    </location>
</feature>
<keyword evidence="4" id="KW-1185">Reference proteome</keyword>
<sequence length="855" mass="95399">MVTLLISISLCATCSNDSNPIDAVIPDLSNDNYRPYFEAFSYNGLSSLDAKAILPCSDYFCYFMVFEFQYSASIYVAVRKMAVNGTEEWIKMVKGTTHPDGSLYVSTTNELILTLDNASNCPILVLDGSTGEISRQTNISGLKNCRGIQLMPDSTQFYLYTEIDGISDFLHLVGVSNLTVIQNLQLFTITVPSFSILSYANNTSGQNDTYLFINSITTISNNRFSFWMADLTNDNIKWARSLNCTSACVYGSEISHVASLSTNKIVELIVENNEALIFTITLSTGELESQIEASNLMQTNVKACGMTYNENDSLHYALICYDEGFELYIYDSKIGSVIAARKMTDRKAQGIFSNGLFTYIIGTILNPNEIYVGRTLYYTIEQINPEMVLSTSTTPSVNSSYSYVSSTTIIYYYASSLTGVGSASLVSLGTYTPNASNVYGDIRFGNFSNNFVAYVQAGINSTIEISKPCSISGSTDITASVVSDSPPAWLSIDSTALDSLVVTCPPYDVSNTYDVQIDFSIGTSSISRYGTIHVYQCDNPNCQSCDYTNTAVCNDAPNNTESESTQAEAVQTTTVITSSVIVGSMALSTVNSLLAASSTQNFWMMFNQYQLFSLLPFLNAFYSVEFKDILNALDFLRFKWRTTAVESVQEVLDKIFNCKYSHPDENFRENRVTSGSFMINQTEPFMLLLLLIIVDILICLLFCGLKIPLITKLLSKIKNFFHFKAYFEFFKEVFLFVTFLSLEEIVRFFSAQEKPVSLVFAASCFIGMMLFMVMVFIKIKRGAKSSALKFQYDDFVFLLRRLLCIIIILVPIDQSIYLKLSIYSTVQLGGLLYMVIVRPFREAKMNLMMAINDTL</sequence>
<comment type="caution">
    <text evidence="3">The sequence shown here is derived from an EMBL/GenBank/DDBJ whole genome shotgun (WGS) entry which is preliminary data.</text>
</comment>
<reference evidence="3" key="1">
    <citation type="submission" date="2023-07" db="EMBL/GenBank/DDBJ databases">
        <authorList>
            <consortium name="AG Swart"/>
            <person name="Singh M."/>
            <person name="Singh A."/>
            <person name="Seah K."/>
            <person name="Emmerich C."/>
        </authorList>
    </citation>
    <scope>NUCLEOTIDE SEQUENCE</scope>
    <source>
        <strain evidence="3">DP1</strain>
    </source>
</reference>
<dbReference type="Proteomes" id="UP001295684">
    <property type="component" value="Unassembled WGS sequence"/>
</dbReference>
<feature type="transmembrane region" description="Helical" evidence="1">
    <location>
        <begin position="756"/>
        <end position="777"/>
    </location>
</feature>
<feature type="transmembrane region" description="Helical" evidence="1">
    <location>
        <begin position="685"/>
        <end position="709"/>
    </location>
</feature>
<organism evidence="3 4">
    <name type="scientific">Euplotes crassus</name>
    <dbReference type="NCBI Taxonomy" id="5936"/>
    <lineage>
        <taxon>Eukaryota</taxon>
        <taxon>Sar</taxon>
        <taxon>Alveolata</taxon>
        <taxon>Ciliophora</taxon>
        <taxon>Intramacronucleata</taxon>
        <taxon>Spirotrichea</taxon>
        <taxon>Hypotrichia</taxon>
        <taxon>Euplotida</taxon>
        <taxon>Euplotidae</taxon>
        <taxon>Moneuplotes</taxon>
    </lineage>
</organism>